<evidence type="ECO:0000313" key="2">
    <source>
        <dbReference type="Proteomes" id="UP000035722"/>
    </source>
</evidence>
<dbReference type="EMBL" id="CAQI01000028">
    <property type="protein sequence ID" value="CCQ44643.1"/>
    <property type="molecule type" value="Genomic_DNA"/>
</dbReference>
<name>A0A024GXZ6_9MICC</name>
<protein>
    <submittedName>
        <fullName evidence="1">Uncharacterized protein</fullName>
    </submittedName>
</protein>
<comment type="caution">
    <text evidence="1">The sequence shown here is derived from an EMBL/GenBank/DDBJ whole genome shotgun (WGS) entry which is preliminary data.</text>
</comment>
<dbReference type="Proteomes" id="UP000035722">
    <property type="component" value="Unassembled WGS sequence"/>
</dbReference>
<organism evidence="1 2">
    <name type="scientific">Pseudarthrobacter siccitolerans</name>
    <dbReference type="NCBI Taxonomy" id="861266"/>
    <lineage>
        <taxon>Bacteria</taxon>
        <taxon>Bacillati</taxon>
        <taxon>Actinomycetota</taxon>
        <taxon>Actinomycetes</taxon>
        <taxon>Micrococcales</taxon>
        <taxon>Micrococcaceae</taxon>
        <taxon>Pseudarthrobacter</taxon>
    </lineage>
</organism>
<sequence length="43" mass="4168">MADAVNRFVSGRSDATADVAGADALAAVMAADGGPPAAHESPR</sequence>
<keyword evidence="2" id="KW-1185">Reference proteome</keyword>
<proteinExistence type="predicted"/>
<accession>A0A024GXZ6</accession>
<evidence type="ECO:0000313" key="1">
    <source>
        <dbReference type="EMBL" id="CCQ44643.1"/>
    </source>
</evidence>
<gene>
    <name evidence="1" type="ORF">ARTSIC4J27_571</name>
</gene>
<dbReference type="AlphaFoldDB" id="A0A024GXZ6"/>
<dbReference type="STRING" id="861266.ARTSIC4J27_571"/>
<reference evidence="2" key="1">
    <citation type="journal article" date="2014" name="Genome Announc.">
        <title>Genome Sequence of Arthrobacter siccitolerans 4J27, a Xeroprotectant-Producing Desiccation-Tolerant Microorganism.</title>
        <authorList>
            <person name="Manzanera M."/>
            <person name="Santa-Cruz-Calvo L."/>
            <person name="Vilchez J.I."/>
            <person name="Garcia-Fontana C."/>
            <person name="Silva-Castro G.A."/>
            <person name="Calvo C."/>
            <person name="Gonzalez-Lopez J."/>
        </authorList>
    </citation>
    <scope>NUCLEOTIDE SEQUENCE [LARGE SCALE GENOMIC DNA]</scope>
    <source>
        <strain evidence="2">4J27</strain>
    </source>
</reference>